<accession>A0A956LW13</accession>
<evidence type="ECO:0000256" key="2">
    <source>
        <dbReference type="ARBA" id="ARBA00012534"/>
    </source>
</evidence>
<dbReference type="SMART" id="SM00138">
    <property type="entry name" value="MeTrc"/>
    <property type="match status" value="1"/>
</dbReference>
<gene>
    <name evidence="7" type="ORF">KC729_01790</name>
</gene>
<sequence>MTLSASDYEFMQSLVCDRSAIVLEANKEYLVEARLIPVAKREGFETLADMIAALRKGAPALVTKCIEAMTTNETSFFRDSSPFEAMKSTIIPDLMKAREASRTINIWSAACSSGQEVYSLGMLLRESFPGLLTWNVQFLATDLAQGMVDRTAKGSFSQLEVNRGLPALLLVKYFNKVGPDWQIKDELRAKVTARQMNLAQEWRDVPMMDVVFLRNVLIYFSVETRRQILGRVKRVLKPDGTLFLGSAETTLNIDDSWERITINGVSCYRVRDANPAKMAA</sequence>
<keyword evidence="4" id="KW-0808">Transferase</keyword>
<dbReference type="PANTHER" id="PTHR24422">
    <property type="entry name" value="CHEMOTAXIS PROTEIN METHYLTRANSFERASE"/>
    <property type="match status" value="1"/>
</dbReference>
<name>A0A956LW13_UNCEI</name>
<dbReference type="InterPro" id="IPR022642">
    <property type="entry name" value="CheR_C"/>
</dbReference>
<reference evidence="7" key="1">
    <citation type="submission" date="2020-04" db="EMBL/GenBank/DDBJ databases">
        <authorList>
            <person name="Zhang T."/>
        </authorList>
    </citation>
    <scope>NUCLEOTIDE SEQUENCE</scope>
    <source>
        <strain evidence="7">HKST-UBA01</strain>
    </source>
</reference>
<dbReference type="Gene3D" id="1.10.155.10">
    <property type="entry name" value="Chemotaxis receptor methyltransferase CheR, N-terminal domain"/>
    <property type="match status" value="1"/>
</dbReference>
<dbReference type="EC" id="2.1.1.80" evidence="2"/>
<dbReference type="SUPFAM" id="SSF53335">
    <property type="entry name" value="S-adenosyl-L-methionine-dependent methyltransferases"/>
    <property type="match status" value="1"/>
</dbReference>
<dbReference type="AlphaFoldDB" id="A0A956LW13"/>
<comment type="catalytic activity">
    <reaction evidence="1">
        <text>L-glutamyl-[protein] + S-adenosyl-L-methionine = [protein]-L-glutamate 5-O-methyl ester + S-adenosyl-L-homocysteine</text>
        <dbReference type="Rhea" id="RHEA:24452"/>
        <dbReference type="Rhea" id="RHEA-COMP:10208"/>
        <dbReference type="Rhea" id="RHEA-COMP:10311"/>
        <dbReference type="ChEBI" id="CHEBI:29973"/>
        <dbReference type="ChEBI" id="CHEBI:57856"/>
        <dbReference type="ChEBI" id="CHEBI:59789"/>
        <dbReference type="ChEBI" id="CHEBI:82795"/>
        <dbReference type="EC" id="2.1.1.80"/>
    </reaction>
</comment>
<feature type="domain" description="CheR-type methyltransferase" evidence="6">
    <location>
        <begin position="1"/>
        <end position="273"/>
    </location>
</feature>
<dbReference type="InterPro" id="IPR000780">
    <property type="entry name" value="CheR_MeTrfase"/>
</dbReference>
<dbReference type="PROSITE" id="PS50123">
    <property type="entry name" value="CHER"/>
    <property type="match status" value="1"/>
</dbReference>
<organism evidence="7 8">
    <name type="scientific">Eiseniibacteriota bacterium</name>
    <dbReference type="NCBI Taxonomy" id="2212470"/>
    <lineage>
        <taxon>Bacteria</taxon>
        <taxon>Candidatus Eiseniibacteriota</taxon>
    </lineage>
</organism>
<evidence type="ECO:0000256" key="3">
    <source>
        <dbReference type="ARBA" id="ARBA00022603"/>
    </source>
</evidence>
<dbReference type="InterPro" id="IPR050903">
    <property type="entry name" value="Bact_Chemotaxis_MeTrfase"/>
</dbReference>
<dbReference type="Proteomes" id="UP000697710">
    <property type="component" value="Unassembled WGS sequence"/>
</dbReference>
<proteinExistence type="predicted"/>
<evidence type="ECO:0000259" key="6">
    <source>
        <dbReference type="PROSITE" id="PS50123"/>
    </source>
</evidence>
<dbReference type="EMBL" id="JAGQHR010000025">
    <property type="protein sequence ID" value="MCA9726383.1"/>
    <property type="molecule type" value="Genomic_DNA"/>
</dbReference>
<dbReference type="InterPro" id="IPR036804">
    <property type="entry name" value="CheR_N_sf"/>
</dbReference>
<dbReference type="GO" id="GO:0008983">
    <property type="term" value="F:protein-glutamate O-methyltransferase activity"/>
    <property type="evidence" value="ECO:0007669"/>
    <property type="project" value="UniProtKB-EC"/>
</dbReference>
<dbReference type="PANTHER" id="PTHR24422:SF21">
    <property type="entry name" value="CHEMOTAXIS PROTEIN METHYLTRANSFERASE 1"/>
    <property type="match status" value="1"/>
</dbReference>
<dbReference type="Gene3D" id="3.40.50.150">
    <property type="entry name" value="Vaccinia Virus protein VP39"/>
    <property type="match status" value="1"/>
</dbReference>
<comment type="caution">
    <text evidence="7">The sequence shown here is derived from an EMBL/GenBank/DDBJ whole genome shotgun (WGS) entry which is preliminary data.</text>
</comment>
<evidence type="ECO:0000256" key="4">
    <source>
        <dbReference type="ARBA" id="ARBA00022679"/>
    </source>
</evidence>
<evidence type="ECO:0000256" key="1">
    <source>
        <dbReference type="ARBA" id="ARBA00001541"/>
    </source>
</evidence>
<reference evidence="7" key="2">
    <citation type="journal article" date="2021" name="Microbiome">
        <title>Successional dynamics and alternative stable states in a saline activated sludge microbial community over 9 years.</title>
        <authorList>
            <person name="Wang Y."/>
            <person name="Ye J."/>
            <person name="Ju F."/>
            <person name="Liu L."/>
            <person name="Boyd J.A."/>
            <person name="Deng Y."/>
            <person name="Parks D.H."/>
            <person name="Jiang X."/>
            <person name="Yin X."/>
            <person name="Woodcroft B.J."/>
            <person name="Tyson G.W."/>
            <person name="Hugenholtz P."/>
            <person name="Polz M.F."/>
            <person name="Zhang T."/>
        </authorList>
    </citation>
    <scope>NUCLEOTIDE SEQUENCE</scope>
    <source>
        <strain evidence="7">HKST-UBA01</strain>
    </source>
</reference>
<dbReference type="Pfam" id="PF01739">
    <property type="entry name" value="CheR"/>
    <property type="match status" value="1"/>
</dbReference>
<evidence type="ECO:0000313" key="7">
    <source>
        <dbReference type="EMBL" id="MCA9726383.1"/>
    </source>
</evidence>
<evidence type="ECO:0000313" key="8">
    <source>
        <dbReference type="Proteomes" id="UP000697710"/>
    </source>
</evidence>
<dbReference type="InterPro" id="IPR022641">
    <property type="entry name" value="CheR_N"/>
</dbReference>
<dbReference type="SUPFAM" id="SSF47757">
    <property type="entry name" value="Chemotaxis receptor methyltransferase CheR, N-terminal domain"/>
    <property type="match status" value="1"/>
</dbReference>
<keyword evidence="5" id="KW-0949">S-adenosyl-L-methionine</keyword>
<dbReference type="InterPro" id="IPR029063">
    <property type="entry name" value="SAM-dependent_MTases_sf"/>
</dbReference>
<dbReference type="Pfam" id="PF03705">
    <property type="entry name" value="CheR_N"/>
    <property type="match status" value="1"/>
</dbReference>
<keyword evidence="3" id="KW-0489">Methyltransferase</keyword>
<evidence type="ECO:0000256" key="5">
    <source>
        <dbReference type="ARBA" id="ARBA00022691"/>
    </source>
</evidence>
<dbReference type="GO" id="GO:0032259">
    <property type="term" value="P:methylation"/>
    <property type="evidence" value="ECO:0007669"/>
    <property type="project" value="UniProtKB-KW"/>
</dbReference>
<dbReference type="PRINTS" id="PR00996">
    <property type="entry name" value="CHERMTFRASE"/>
</dbReference>
<protein>
    <recommendedName>
        <fullName evidence="2">protein-glutamate O-methyltransferase</fullName>
        <ecNumber evidence="2">2.1.1.80</ecNumber>
    </recommendedName>
</protein>